<comment type="caution">
    <text evidence="3">The sequence shown here is derived from an EMBL/GenBank/DDBJ whole genome shotgun (WGS) entry which is preliminary data.</text>
</comment>
<keyword evidence="1" id="KW-0472">Membrane</keyword>
<name>A0A813HC12_POLGL</name>
<dbReference type="Proteomes" id="UP000654075">
    <property type="component" value="Unassembled WGS sequence"/>
</dbReference>
<evidence type="ECO:0000256" key="1">
    <source>
        <dbReference type="SAM" id="Phobius"/>
    </source>
</evidence>
<keyword evidence="2" id="KW-0732">Signal</keyword>
<proteinExistence type="predicted"/>
<dbReference type="EMBL" id="CAJNNV010031308">
    <property type="protein sequence ID" value="CAE8635567.1"/>
    <property type="molecule type" value="Genomic_DNA"/>
</dbReference>
<feature type="signal peptide" evidence="2">
    <location>
        <begin position="1"/>
        <end position="26"/>
    </location>
</feature>
<organism evidence="3 4">
    <name type="scientific">Polarella glacialis</name>
    <name type="common">Dinoflagellate</name>
    <dbReference type="NCBI Taxonomy" id="89957"/>
    <lineage>
        <taxon>Eukaryota</taxon>
        <taxon>Sar</taxon>
        <taxon>Alveolata</taxon>
        <taxon>Dinophyceae</taxon>
        <taxon>Suessiales</taxon>
        <taxon>Suessiaceae</taxon>
        <taxon>Polarella</taxon>
    </lineage>
</organism>
<keyword evidence="4" id="KW-1185">Reference proteome</keyword>
<keyword evidence="1" id="KW-0812">Transmembrane</keyword>
<reference evidence="3" key="1">
    <citation type="submission" date="2021-02" db="EMBL/GenBank/DDBJ databases">
        <authorList>
            <person name="Dougan E. K."/>
            <person name="Rhodes N."/>
            <person name="Thang M."/>
            <person name="Chan C."/>
        </authorList>
    </citation>
    <scope>NUCLEOTIDE SEQUENCE</scope>
</reference>
<feature type="chain" id="PRO_5032456064" description="Fatty acid desaturase domain-containing protein" evidence="2">
    <location>
        <begin position="27"/>
        <end position="329"/>
    </location>
</feature>
<evidence type="ECO:0008006" key="5">
    <source>
        <dbReference type="Google" id="ProtNLM"/>
    </source>
</evidence>
<sequence>MAGRLFRARRGSLRLVAAATPCILLALWQLGGDEIGAAFAVPATGLASAAPEVASTLAGRRAAAAQQLVPRLQAPDASGGGTPSGAAVANVVPPLWVVAFQGLLAYAAMVGGVAASLGSPAAIKGAVGILGMYMIMSVNEYVVHRYYQHLGINRTALSRWLRNILGMKPFKTSGHMEHHAETLDDMSLDTKPEPILDADPFRGTAFSWSVSAQMTVEIALQSYPFLWLCGWSFTASTAALVAGLSLHAMVWQTLHPAMHLLPDPPITYGFPGWSLAALRQSRYFRFLYANHEGHHRVPGAHGNYNVCFPLADHLFGTYRGYVPPKMAVA</sequence>
<dbReference type="AlphaFoldDB" id="A0A813HC12"/>
<evidence type="ECO:0000313" key="3">
    <source>
        <dbReference type="EMBL" id="CAE8635567.1"/>
    </source>
</evidence>
<gene>
    <name evidence="3" type="ORF">PGLA1383_LOCUS51161</name>
</gene>
<feature type="transmembrane region" description="Helical" evidence="1">
    <location>
        <begin position="225"/>
        <end position="251"/>
    </location>
</feature>
<dbReference type="OrthoDB" id="198967at2759"/>
<evidence type="ECO:0000256" key="2">
    <source>
        <dbReference type="SAM" id="SignalP"/>
    </source>
</evidence>
<evidence type="ECO:0000313" key="4">
    <source>
        <dbReference type="Proteomes" id="UP000654075"/>
    </source>
</evidence>
<protein>
    <recommendedName>
        <fullName evidence="5">Fatty acid desaturase domain-containing protein</fullName>
    </recommendedName>
</protein>
<accession>A0A813HC12</accession>
<keyword evidence="1" id="KW-1133">Transmembrane helix</keyword>